<keyword evidence="7 10" id="KW-0573">Peptidoglycan synthesis</keyword>
<dbReference type="Pfam" id="PF01225">
    <property type="entry name" value="Mur_ligase"/>
    <property type="match status" value="1"/>
</dbReference>
<dbReference type="Pfam" id="PF08245">
    <property type="entry name" value="Mur_ligase_M"/>
    <property type="match status" value="1"/>
</dbReference>
<dbReference type="EC" id="6.3.2.10" evidence="10 11"/>
<dbReference type="Gene3D" id="3.90.190.20">
    <property type="entry name" value="Mur ligase, C-terminal domain"/>
    <property type="match status" value="1"/>
</dbReference>
<keyword evidence="1 10" id="KW-0963">Cytoplasm</keyword>
<dbReference type="UniPathway" id="UPA00219"/>
<evidence type="ECO:0000256" key="6">
    <source>
        <dbReference type="ARBA" id="ARBA00022960"/>
    </source>
</evidence>
<evidence type="ECO:0000259" key="14">
    <source>
        <dbReference type="Pfam" id="PF08245"/>
    </source>
</evidence>
<comment type="subcellular location">
    <subcellularLocation>
        <location evidence="10 11">Cytoplasm</location>
    </subcellularLocation>
</comment>
<dbReference type="GO" id="GO:0051301">
    <property type="term" value="P:cell division"/>
    <property type="evidence" value="ECO:0007669"/>
    <property type="project" value="UniProtKB-KW"/>
</dbReference>
<reference evidence="15" key="1">
    <citation type="journal article" date="2020" name="mSystems">
        <title>Genome- and Community-Level Interaction Insights into Carbon Utilization and Element Cycling Functions of Hydrothermarchaeota in Hydrothermal Sediment.</title>
        <authorList>
            <person name="Zhou Z."/>
            <person name="Liu Y."/>
            <person name="Xu W."/>
            <person name="Pan J."/>
            <person name="Luo Z.H."/>
            <person name="Li M."/>
        </authorList>
    </citation>
    <scope>NUCLEOTIDE SEQUENCE [LARGE SCALE GENOMIC DNA]</scope>
    <source>
        <strain evidence="15">SpSt-464</strain>
    </source>
</reference>
<evidence type="ECO:0000256" key="3">
    <source>
        <dbReference type="ARBA" id="ARBA00022618"/>
    </source>
</evidence>
<comment type="caution">
    <text evidence="15">The sequence shown here is derived from an EMBL/GenBank/DDBJ whole genome shotgun (WGS) entry which is preliminary data.</text>
</comment>
<dbReference type="NCBIfam" id="TIGR01143">
    <property type="entry name" value="murF"/>
    <property type="match status" value="1"/>
</dbReference>
<gene>
    <name evidence="10" type="primary">murF</name>
    <name evidence="15" type="ORF">ENS15_03910</name>
</gene>
<evidence type="ECO:0000256" key="4">
    <source>
        <dbReference type="ARBA" id="ARBA00022741"/>
    </source>
</evidence>
<dbReference type="InterPro" id="IPR013221">
    <property type="entry name" value="Mur_ligase_cen"/>
</dbReference>
<protein>
    <recommendedName>
        <fullName evidence="10 11">UDP-N-acetylmuramoyl-tripeptide--D-alanyl-D-alanine ligase</fullName>
        <ecNumber evidence="10 11">6.3.2.10</ecNumber>
    </recommendedName>
    <alternativeName>
        <fullName evidence="10">D-alanyl-D-alanine-adding enzyme</fullName>
    </alternativeName>
</protein>
<evidence type="ECO:0000256" key="7">
    <source>
        <dbReference type="ARBA" id="ARBA00022984"/>
    </source>
</evidence>
<dbReference type="GO" id="GO:0008360">
    <property type="term" value="P:regulation of cell shape"/>
    <property type="evidence" value="ECO:0007669"/>
    <property type="project" value="UniProtKB-KW"/>
</dbReference>
<evidence type="ECO:0000256" key="5">
    <source>
        <dbReference type="ARBA" id="ARBA00022840"/>
    </source>
</evidence>
<dbReference type="GO" id="GO:0005737">
    <property type="term" value="C:cytoplasm"/>
    <property type="evidence" value="ECO:0007669"/>
    <property type="project" value="UniProtKB-SubCell"/>
</dbReference>
<dbReference type="InterPro" id="IPR005863">
    <property type="entry name" value="UDP-N-AcMur_synth"/>
</dbReference>
<keyword evidence="3 10" id="KW-0132">Cell division</keyword>
<dbReference type="GO" id="GO:0005524">
    <property type="term" value="F:ATP binding"/>
    <property type="evidence" value="ECO:0007669"/>
    <property type="project" value="UniProtKB-UniRule"/>
</dbReference>
<dbReference type="Pfam" id="PF02875">
    <property type="entry name" value="Mur_ligase_C"/>
    <property type="match status" value="1"/>
</dbReference>
<dbReference type="InterPro" id="IPR000713">
    <property type="entry name" value="Mur_ligase_N"/>
</dbReference>
<accession>A0A7C3N5U9</accession>
<dbReference type="PANTHER" id="PTHR43024:SF1">
    <property type="entry name" value="UDP-N-ACETYLMURAMOYL-TRIPEPTIDE--D-ALANYL-D-ALANINE LIGASE"/>
    <property type="match status" value="1"/>
</dbReference>
<evidence type="ECO:0000256" key="10">
    <source>
        <dbReference type="HAMAP-Rule" id="MF_02019"/>
    </source>
</evidence>
<dbReference type="Gene3D" id="3.40.1190.10">
    <property type="entry name" value="Mur-like, catalytic domain"/>
    <property type="match status" value="1"/>
</dbReference>
<feature type="domain" description="Mur ligase N-terminal catalytic" evidence="12">
    <location>
        <begin position="27"/>
        <end position="74"/>
    </location>
</feature>
<dbReference type="SUPFAM" id="SSF63418">
    <property type="entry name" value="MurE/MurF N-terminal domain"/>
    <property type="match status" value="1"/>
</dbReference>
<dbReference type="GO" id="GO:0071555">
    <property type="term" value="P:cell wall organization"/>
    <property type="evidence" value="ECO:0007669"/>
    <property type="project" value="UniProtKB-KW"/>
</dbReference>
<dbReference type="InterPro" id="IPR036615">
    <property type="entry name" value="Mur_ligase_C_dom_sf"/>
</dbReference>
<dbReference type="EMBL" id="DSTT01000005">
    <property type="protein sequence ID" value="HFK23778.1"/>
    <property type="molecule type" value="Genomic_DNA"/>
</dbReference>
<comment type="similarity">
    <text evidence="10">Belongs to the MurCDEF family. MurF subfamily.</text>
</comment>
<dbReference type="SUPFAM" id="SSF53244">
    <property type="entry name" value="MurD-like peptide ligases, peptide-binding domain"/>
    <property type="match status" value="1"/>
</dbReference>
<organism evidence="15">
    <name type="scientific">candidate division WOR-3 bacterium</name>
    <dbReference type="NCBI Taxonomy" id="2052148"/>
    <lineage>
        <taxon>Bacteria</taxon>
        <taxon>Bacteria division WOR-3</taxon>
    </lineage>
</organism>
<evidence type="ECO:0000259" key="12">
    <source>
        <dbReference type="Pfam" id="PF01225"/>
    </source>
</evidence>
<dbReference type="InterPro" id="IPR051046">
    <property type="entry name" value="MurCDEF_CellWall_CoF430Synth"/>
</dbReference>
<dbReference type="InterPro" id="IPR035911">
    <property type="entry name" value="MurE/MurF_N"/>
</dbReference>
<feature type="binding site" evidence="10">
    <location>
        <begin position="109"/>
        <end position="115"/>
    </location>
    <ligand>
        <name>ATP</name>
        <dbReference type="ChEBI" id="CHEBI:30616"/>
    </ligand>
</feature>
<dbReference type="HAMAP" id="MF_02019">
    <property type="entry name" value="MurF"/>
    <property type="match status" value="1"/>
</dbReference>
<dbReference type="PANTHER" id="PTHR43024">
    <property type="entry name" value="UDP-N-ACETYLMURAMOYL-TRIPEPTIDE--D-ALANYL-D-ALANINE LIGASE"/>
    <property type="match status" value="1"/>
</dbReference>
<evidence type="ECO:0000256" key="2">
    <source>
        <dbReference type="ARBA" id="ARBA00022598"/>
    </source>
</evidence>
<evidence type="ECO:0000256" key="1">
    <source>
        <dbReference type="ARBA" id="ARBA00022490"/>
    </source>
</evidence>
<evidence type="ECO:0000313" key="15">
    <source>
        <dbReference type="EMBL" id="HFK23778.1"/>
    </source>
</evidence>
<name>A0A7C3N5U9_UNCW3</name>
<keyword evidence="9 10" id="KW-0961">Cell wall biogenesis/degradation</keyword>
<dbReference type="GO" id="GO:0047480">
    <property type="term" value="F:UDP-N-acetylmuramoyl-tripeptide-D-alanyl-D-alanine ligase activity"/>
    <property type="evidence" value="ECO:0007669"/>
    <property type="project" value="UniProtKB-UniRule"/>
</dbReference>
<evidence type="ECO:0000256" key="8">
    <source>
        <dbReference type="ARBA" id="ARBA00023306"/>
    </source>
</evidence>
<evidence type="ECO:0000256" key="9">
    <source>
        <dbReference type="ARBA" id="ARBA00023316"/>
    </source>
</evidence>
<feature type="domain" description="Mur ligase central" evidence="14">
    <location>
        <begin position="107"/>
        <end position="275"/>
    </location>
</feature>
<proteinExistence type="inferred from homology"/>
<comment type="catalytic activity">
    <reaction evidence="10 11">
        <text>D-alanyl-D-alanine + UDP-N-acetyl-alpha-D-muramoyl-L-alanyl-gamma-D-glutamyl-meso-2,6-diaminopimelate + ATP = UDP-N-acetyl-alpha-D-muramoyl-L-alanyl-gamma-D-glutamyl-meso-2,6-diaminopimeloyl-D-alanyl-D-alanine + ADP + phosphate + H(+)</text>
        <dbReference type="Rhea" id="RHEA:28374"/>
        <dbReference type="ChEBI" id="CHEBI:15378"/>
        <dbReference type="ChEBI" id="CHEBI:30616"/>
        <dbReference type="ChEBI" id="CHEBI:43474"/>
        <dbReference type="ChEBI" id="CHEBI:57822"/>
        <dbReference type="ChEBI" id="CHEBI:61386"/>
        <dbReference type="ChEBI" id="CHEBI:83905"/>
        <dbReference type="ChEBI" id="CHEBI:456216"/>
        <dbReference type="EC" id="6.3.2.10"/>
    </reaction>
</comment>
<keyword evidence="6 10" id="KW-0133">Cell shape</keyword>
<feature type="domain" description="Mur ligase C-terminal" evidence="13">
    <location>
        <begin position="311"/>
        <end position="427"/>
    </location>
</feature>
<keyword evidence="2 10" id="KW-0436">Ligase</keyword>
<comment type="function">
    <text evidence="10 11">Involved in cell wall formation. Catalyzes the final step in the synthesis of UDP-N-acetylmuramoyl-pentapeptide, the precursor of murein.</text>
</comment>
<keyword evidence="4 10" id="KW-0547">Nucleotide-binding</keyword>
<dbReference type="InterPro" id="IPR004101">
    <property type="entry name" value="Mur_ligase_C"/>
</dbReference>
<evidence type="ECO:0000256" key="11">
    <source>
        <dbReference type="RuleBase" id="RU004136"/>
    </source>
</evidence>
<keyword evidence="8 10" id="KW-0131">Cell cycle</keyword>
<dbReference type="AlphaFoldDB" id="A0A7C3N5U9"/>
<dbReference type="SUPFAM" id="SSF53623">
    <property type="entry name" value="MurD-like peptide ligases, catalytic domain"/>
    <property type="match status" value="1"/>
</dbReference>
<comment type="pathway">
    <text evidence="10 11">Cell wall biogenesis; peptidoglycan biosynthesis.</text>
</comment>
<keyword evidence="5 10" id="KW-0067">ATP-binding</keyword>
<dbReference type="GO" id="GO:0009252">
    <property type="term" value="P:peptidoglycan biosynthetic process"/>
    <property type="evidence" value="ECO:0007669"/>
    <property type="project" value="UniProtKB-UniRule"/>
</dbReference>
<dbReference type="InterPro" id="IPR036565">
    <property type="entry name" value="Mur-like_cat_sf"/>
</dbReference>
<evidence type="ECO:0000259" key="13">
    <source>
        <dbReference type="Pfam" id="PF02875"/>
    </source>
</evidence>
<sequence>MERINFDFILKATKGKAYNIKDFKTFIEEISTDSRKISRNSLFVPIKGEKFDGHDFIKDSFKKGAILSLSERDLDDLPYIKVNDTTKALNLLAKEYLKMFSPLKIGITGSNGKTTTKDLIFSTIKSENKIGTIGNTNNLIGVPINIFRVDRKTEYLILEMGMNSVGELSLLSSTVEPDIVIITTINESHIGNFESFDQIISAKFEILENYKSCYPVLINGDNPYILKNFPDKIKYITFGLKNGNDVFPESFEIEKTFSKIFIDNRDYKINVPGIGGIYSFLIVYTLKKFFEKIIEIDLEKGLENFYPSENRMNILSINSITIIDDSYNANPASMKNGIEVLSKFNSRKIAVLSDMLELGKESENLHKKIGEILNENRIDVLMTVGEYSKFINLTFNGEKYHFEKKCELEEFLKKYIKDNDTILIKGSHLFEMFETVKNLKEFLK</sequence>
<dbReference type="Gene3D" id="3.40.1390.10">
    <property type="entry name" value="MurE/MurF, N-terminal domain"/>
    <property type="match status" value="1"/>
</dbReference>